<keyword evidence="5 8" id="KW-0812">Transmembrane</keyword>
<dbReference type="AlphaFoldDB" id="A0A368FE81"/>
<evidence type="ECO:0000256" key="5">
    <source>
        <dbReference type="ARBA" id="ARBA00022692"/>
    </source>
</evidence>
<organism evidence="9 10">
    <name type="scientific">Ancylostoma caninum</name>
    <name type="common">Dog hookworm</name>
    <dbReference type="NCBI Taxonomy" id="29170"/>
    <lineage>
        <taxon>Eukaryota</taxon>
        <taxon>Metazoa</taxon>
        <taxon>Ecdysozoa</taxon>
        <taxon>Nematoda</taxon>
        <taxon>Chromadorea</taxon>
        <taxon>Rhabditida</taxon>
        <taxon>Rhabditina</taxon>
        <taxon>Rhabditomorpha</taxon>
        <taxon>Strongyloidea</taxon>
        <taxon>Ancylostomatidae</taxon>
        <taxon>Ancylostomatinae</taxon>
        <taxon>Ancylostoma</taxon>
    </lineage>
</organism>
<name>A0A368FE81_ANCCA</name>
<dbReference type="OrthoDB" id="260807at2759"/>
<dbReference type="GO" id="GO:0016020">
    <property type="term" value="C:membrane"/>
    <property type="evidence" value="ECO:0007669"/>
    <property type="project" value="UniProtKB-SubCell"/>
</dbReference>
<dbReference type="Pfam" id="PF01384">
    <property type="entry name" value="PHO4"/>
    <property type="match status" value="1"/>
</dbReference>
<keyword evidence="6 8" id="KW-1133">Transmembrane helix</keyword>
<keyword evidence="7 8" id="KW-0472">Membrane</keyword>
<sequence length="93" mass="10209">MWLATATYLSMPVSTTQSLVGGTLGYSLVLRGTHGIRWVTFIHIVISWVASPLISGAISVCLYSIVDFTILRRTSEWAQESMNPRSSSISTET</sequence>
<evidence type="ECO:0000313" key="10">
    <source>
        <dbReference type="Proteomes" id="UP000252519"/>
    </source>
</evidence>
<dbReference type="GO" id="GO:0035435">
    <property type="term" value="P:phosphate ion transmembrane transport"/>
    <property type="evidence" value="ECO:0007669"/>
    <property type="project" value="TreeGrafter"/>
</dbReference>
<feature type="transmembrane region" description="Helical" evidence="8">
    <location>
        <begin position="42"/>
        <end position="66"/>
    </location>
</feature>
<evidence type="ECO:0000256" key="8">
    <source>
        <dbReference type="SAM" id="Phobius"/>
    </source>
</evidence>
<evidence type="ECO:0000256" key="4">
    <source>
        <dbReference type="ARBA" id="ARBA00022592"/>
    </source>
</evidence>
<comment type="subcellular location">
    <subcellularLocation>
        <location evidence="1">Membrane</location>
        <topology evidence="1">Multi-pass membrane protein</topology>
    </subcellularLocation>
</comment>
<evidence type="ECO:0000256" key="2">
    <source>
        <dbReference type="ARBA" id="ARBA00009916"/>
    </source>
</evidence>
<accession>A0A368FE81</accession>
<keyword evidence="4" id="KW-0592">Phosphate transport</keyword>
<keyword evidence="3" id="KW-0813">Transport</keyword>
<reference evidence="9 10" key="1">
    <citation type="submission" date="2014-10" db="EMBL/GenBank/DDBJ databases">
        <title>Draft genome of the hookworm Ancylostoma caninum.</title>
        <authorList>
            <person name="Mitreva M."/>
        </authorList>
    </citation>
    <scope>NUCLEOTIDE SEQUENCE [LARGE SCALE GENOMIC DNA]</scope>
    <source>
        <strain evidence="9 10">Baltimore</strain>
    </source>
</reference>
<evidence type="ECO:0000256" key="7">
    <source>
        <dbReference type="ARBA" id="ARBA00023136"/>
    </source>
</evidence>
<evidence type="ECO:0000256" key="3">
    <source>
        <dbReference type="ARBA" id="ARBA00022448"/>
    </source>
</evidence>
<dbReference type="GO" id="GO:0005315">
    <property type="term" value="F:phosphate transmembrane transporter activity"/>
    <property type="evidence" value="ECO:0007669"/>
    <property type="project" value="InterPro"/>
</dbReference>
<dbReference type="EMBL" id="JOJR01002126">
    <property type="protein sequence ID" value="RCN29115.1"/>
    <property type="molecule type" value="Genomic_DNA"/>
</dbReference>
<dbReference type="PANTHER" id="PTHR11101">
    <property type="entry name" value="PHOSPHATE TRANSPORTER"/>
    <property type="match status" value="1"/>
</dbReference>
<comment type="caution">
    <text evidence="9">The sequence shown here is derived from an EMBL/GenBank/DDBJ whole genome shotgun (WGS) entry which is preliminary data.</text>
</comment>
<dbReference type="InterPro" id="IPR001204">
    <property type="entry name" value="Phos_transporter"/>
</dbReference>
<keyword evidence="10" id="KW-1185">Reference proteome</keyword>
<evidence type="ECO:0000256" key="6">
    <source>
        <dbReference type="ARBA" id="ARBA00022989"/>
    </source>
</evidence>
<proteinExistence type="inferred from homology"/>
<comment type="similarity">
    <text evidence="2">Belongs to the inorganic phosphate transporter (PiT) (TC 2.A.20) family.</text>
</comment>
<protein>
    <recommendedName>
        <fullName evidence="11">Phosphate transporter family protein</fullName>
    </recommendedName>
</protein>
<dbReference type="STRING" id="29170.A0A368FE81"/>
<gene>
    <name evidence="9" type="ORF">ANCCAN_25133</name>
</gene>
<dbReference type="PANTHER" id="PTHR11101:SF80">
    <property type="entry name" value="PHOSPHATE TRANSPORTER"/>
    <property type="match status" value="1"/>
</dbReference>
<evidence type="ECO:0000256" key="1">
    <source>
        <dbReference type="ARBA" id="ARBA00004141"/>
    </source>
</evidence>
<evidence type="ECO:0008006" key="11">
    <source>
        <dbReference type="Google" id="ProtNLM"/>
    </source>
</evidence>
<evidence type="ECO:0000313" key="9">
    <source>
        <dbReference type="EMBL" id="RCN29115.1"/>
    </source>
</evidence>
<dbReference type="Proteomes" id="UP000252519">
    <property type="component" value="Unassembled WGS sequence"/>
</dbReference>